<feature type="non-terminal residue" evidence="1">
    <location>
        <position position="1"/>
    </location>
</feature>
<dbReference type="Proteomes" id="UP001321473">
    <property type="component" value="Unassembled WGS sequence"/>
</dbReference>
<comment type="caution">
    <text evidence="1">The sequence shown here is derived from an EMBL/GenBank/DDBJ whole genome shotgun (WGS) entry which is preliminary data.</text>
</comment>
<organism evidence="1 2">
    <name type="scientific">Amblyomma americanum</name>
    <name type="common">Lone star tick</name>
    <dbReference type="NCBI Taxonomy" id="6943"/>
    <lineage>
        <taxon>Eukaryota</taxon>
        <taxon>Metazoa</taxon>
        <taxon>Ecdysozoa</taxon>
        <taxon>Arthropoda</taxon>
        <taxon>Chelicerata</taxon>
        <taxon>Arachnida</taxon>
        <taxon>Acari</taxon>
        <taxon>Parasitiformes</taxon>
        <taxon>Ixodida</taxon>
        <taxon>Ixodoidea</taxon>
        <taxon>Ixodidae</taxon>
        <taxon>Amblyomminae</taxon>
        <taxon>Amblyomma</taxon>
    </lineage>
</organism>
<proteinExistence type="predicted"/>
<protein>
    <submittedName>
        <fullName evidence="1">Uncharacterized protein</fullName>
    </submittedName>
</protein>
<dbReference type="EMBL" id="JARKHS020019654">
    <property type="protein sequence ID" value="KAK8771502.1"/>
    <property type="molecule type" value="Genomic_DNA"/>
</dbReference>
<accession>A0AAQ4EA83</accession>
<keyword evidence="2" id="KW-1185">Reference proteome</keyword>
<dbReference type="AlphaFoldDB" id="A0AAQ4EA83"/>
<evidence type="ECO:0000313" key="1">
    <source>
        <dbReference type="EMBL" id="KAK8771502.1"/>
    </source>
</evidence>
<reference evidence="1 2" key="1">
    <citation type="journal article" date="2023" name="Arcadia Sci">
        <title>De novo assembly of a long-read Amblyomma americanum tick genome.</title>
        <authorList>
            <person name="Chou S."/>
            <person name="Poskanzer K.E."/>
            <person name="Rollins M."/>
            <person name="Thuy-Boun P.S."/>
        </authorList>
    </citation>
    <scope>NUCLEOTIDE SEQUENCE [LARGE SCALE GENOMIC DNA]</scope>
    <source>
        <strain evidence="1">F_SG_1</strain>
        <tissue evidence="1">Salivary glands</tissue>
    </source>
</reference>
<name>A0AAQ4EA83_AMBAM</name>
<sequence length="58" mass="6744">DRSVTAVSNVMLPRRMRSKLDTNVVLYPRKPAEFATCQDHQKCNCLTIFDNHTSIKRH</sequence>
<gene>
    <name evidence="1" type="ORF">V5799_025248</name>
</gene>
<evidence type="ECO:0000313" key="2">
    <source>
        <dbReference type="Proteomes" id="UP001321473"/>
    </source>
</evidence>